<dbReference type="AlphaFoldDB" id="A0A8B6F9D5"/>
<dbReference type="InterPro" id="IPR048256">
    <property type="entry name" value="Tektin-like"/>
</dbReference>
<dbReference type="GO" id="GO:0005737">
    <property type="term" value="C:cytoplasm"/>
    <property type="evidence" value="ECO:0007669"/>
    <property type="project" value="UniProtKB-SubCell"/>
</dbReference>
<comment type="caution">
    <text evidence="4">The sequence shown here is derived from an EMBL/GenBank/DDBJ whole genome shotgun (WGS) entry which is preliminary data.</text>
</comment>
<sequence length="159" mass="18219">MLGTKAATAIGPESWRNSTLKGIKLSNTIVNKSDKSCDVGRSLDPLPHLRDTVSQLSNDEIHRYTREVRAVVAKLRESLLETNEEIKSLTRGREAIEKALEHTRKDIRLNKDSQEVRMSRPPREKVTQTRTEEYFPVYLLAFRGYNTEMLARVYDTSLA</sequence>
<keyword evidence="2" id="KW-0963">Cytoplasm</keyword>
<reference evidence="4" key="1">
    <citation type="submission" date="2018-11" db="EMBL/GenBank/DDBJ databases">
        <authorList>
            <person name="Alioto T."/>
            <person name="Alioto T."/>
        </authorList>
    </citation>
    <scope>NUCLEOTIDE SEQUENCE</scope>
</reference>
<keyword evidence="3" id="KW-0175">Coiled coil</keyword>
<organism evidence="4 5">
    <name type="scientific">Mytilus galloprovincialis</name>
    <name type="common">Mediterranean mussel</name>
    <dbReference type="NCBI Taxonomy" id="29158"/>
    <lineage>
        <taxon>Eukaryota</taxon>
        <taxon>Metazoa</taxon>
        <taxon>Spiralia</taxon>
        <taxon>Lophotrochozoa</taxon>
        <taxon>Mollusca</taxon>
        <taxon>Bivalvia</taxon>
        <taxon>Autobranchia</taxon>
        <taxon>Pteriomorphia</taxon>
        <taxon>Mytilida</taxon>
        <taxon>Mytiloidea</taxon>
        <taxon>Mytilidae</taxon>
        <taxon>Mytilinae</taxon>
        <taxon>Mytilus</taxon>
    </lineage>
</organism>
<dbReference type="Proteomes" id="UP000596742">
    <property type="component" value="Unassembled WGS sequence"/>
</dbReference>
<name>A0A8B6F9D5_MYTGA</name>
<evidence type="ECO:0000256" key="2">
    <source>
        <dbReference type="ARBA" id="ARBA00022490"/>
    </source>
</evidence>
<feature type="coiled-coil region" evidence="3">
    <location>
        <begin position="72"/>
        <end position="99"/>
    </location>
</feature>
<accession>A0A8B6F9D5</accession>
<dbReference type="InterPro" id="IPR038949">
    <property type="entry name" value="TEKTL1"/>
</dbReference>
<evidence type="ECO:0000313" key="5">
    <source>
        <dbReference type="Proteomes" id="UP000596742"/>
    </source>
</evidence>
<evidence type="ECO:0000256" key="3">
    <source>
        <dbReference type="SAM" id="Coils"/>
    </source>
</evidence>
<gene>
    <name evidence="4" type="ORF">MGAL_10B086824</name>
</gene>
<dbReference type="GO" id="GO:0005929">
    <property type="term" value="C:cilium"/>
    <property type="evidence" value="ECO:0007669"/>
    <property type="project" value="UniProtKB-ARBA"/>
</dbReference>
<proteinExistence type="predicted"/>
<evidence type="ECO:0000313" key="4">
    <source>
        <dbReference type="EMBL" id="VDI45680.1"/>
    </source>
</evidence>
<dbReference type="EMBL" id="UYJE01006402">
    <property type="protein sequence ID" value="VDI45680.1"/>
    <property type="molecule type" value="Genomic_DNA"/>
</dbReference>
<dbReference type="PANTHER" id="PTHR35081:SF1">
    <property type="entry name" value="COILED-COIL DOMAIN-CONTAINING PROTEIN 105"/>
    <property type="match status" value="1"/>
</dbReference>
<dbReference type="PANTHER" id="PTHR35081">
    <property type="entry name" value="COILED-COIL DOMAIN-CONTAINING PROTEIN 105"/>
    <property type="match status" value="1"/>
</dbReference>
<protein>
    <submittedName>
        <fullName evidence="4">Uncharacterized protein</fullName>
    </submittedName>
</protein>
<dbReference type="Pfam" id="PF03148">
    <property type="entry name" value="Tektin"/>
    <property type="match status" value="1"/>
</dbReference>
<evidence type="ECO:0000256" key="1">
    <source>
        <dbReference type="ARBA" id="ARBA00004496"/>
    </source>
</evidence>
<dbReference type="OrthoDB" id="9896158at2759"/>
<keyword evidence="5" id="KW-1185">Reference proteome</keyword>
<comment type="subcellular location">
    <subcellularLocation>
        <location evidence="1">Cytoplasm</location>
    </subcellularLocation>
</comment>